<dbReference type="AlphaFoldDB" id="A0A7V8GNY0"/>
<comment type="caution">
    <text evidence="1">The sequence shown here is derived from an EMBL/GenBank/DDBJ whole genome shotgun (WGS) entry which is preliminary data.</text>
</comment>
<dbReference type="PANTHER" id="PTHR33986">
    <property type="entry name" value="OS02G0535700 PROTEIN"/>
    <property type="match status" value="1"/>
</dbReference>
<dbReference type="InterPro" id="IPR009367">
    <property type="entry name" value="Elm1-like"/>
</dbReference>
<evidence type="ECO:0000313" key="1">
    <source>
        <dbReference type="EMBL" id="KAF1687249.1"/>
    </source>
</evidence>
<accession>A0A7V8GNY0</accession>
<organism evidence="1 2">
    <name type="scientific">Pseudoxanthomonas broegbernensis</name>
    <dbReference type="NCBI Taxonomy" id="83619"/>
    <lineage>
        <taxon>Bacteria</taxon>
        <taxon>Pseudomonadati</taxon>
        <taxon>Pseudomonadota</taxon>
        <taxon>Gammaproteobacteria</taxon>
        <taxon>Lysobacterales</taxon>
        <taxon>Lysobacteraceae</taxon>
        <taxon>Pseudoxanthomonas</taxon>
    </lineage>
</organism>
<dbReference type="EMBL" id="MWIP01000003">
    <property type="protein sequence ID" value="KAF1687249.1"/>
    <property type="molecule type" value="Genomic_DNA"/>
</dbReference>
<gene>
    <name evidence="1" type="ORF">B1992_04505</name>
</gene>
<dbReference type="Pfam" id="PF06258">
    <property type="entry name" value="Mito_fiss_Elm1"/>
    <property type="match status" value="1"/>
</dbReference>
<protein>
    <submittedName>
        <fullName evidence="1">Nucleoside-diphosphate sugar epimerase</fullName>
    </submittedName>
</protein>
<sequence>MTFLQQSSEIDAWLLTDGHAGNLRQAQALARALQAETTTPALAPAAPWRWLAPRRPPGADHAFGPAFARELARLPAPRLAIGCGRQGALATRLLRERGAAAVQILDPRIGTRHWDLVVAPAHDGLRGDNVVAIQGSLHPVDEAWLAEAATGFPHLQALLRPRVALLVGGPTRHAPWTAQRLREQLAPLRRYVQAAGGSLLATVSRRTPAAVRAALREELRGVPGLLWEGEGPNPYPGLLACADHIVCTPDSVNMLSEACATAVPVFVLDPQLADGRMRAFLDALQAMGRVRPAGSDLPSFPVVPLRETVRVAAEVRRRLGLGAAVPPRRWLVGEPAEDGRFEP</sequence>
<dbReference type="Proteomes" id="UP000462066">
    <property type="component" value="Unassembled WGS sequence"/>
</dbReference>
<reference evidence="1 2" key="1">
    <citation type="submission" date="2017-10" db="EMBL/GenBank/DDBJ databases">
        <title>Whole genome sequencing of Pseudoxanthomonas broegbernensis DSM 12573(T).</title>
        <authorList>
            <person name="Kumar S."/>
            <person name="Bansal K."/>
            <person name="Kaur A."/>
            <person name="Patil P."/>
            <person name="Sharma S."/>
            <person name="Patil P.B."/>
        </authorList>
    </citation>
    <scope>NUCLEOTIDE SEQUENCE [LARGE SCALE GENOMIC DNA]</scope>
    <source>
        <strain evidence="1 2">DSM 12573</strain>
    </source>
</reference>
<keyword evidence="2" id="KW-1185">Reference proteome</keyword>
<evidence type="ECO:0000313" key="2">
    <source>
        <dbReference type="Proteomes" id="UP000462066"/>
    </source>
</evidence>
<dbReference type="PANTHER" id="PTHR33986:SF15">
    <property type="entry name" value="MITOCHONDRIAL FISSION PROTEIN ELM1"/>
    <property type="match status" value="1"/>
</dbReference>
<name>A0A7V8GNY0_9GAMM</name>
<proteinExistence type="predicted"/>
<dbReference type="RefSeq" id="WP_162310267.1">
    <property type="nucleotide sequence ID" value="NZ_JACHGU010000005.1"/>
</dbReference>